<proteinExistence type="predicted"/>
<comment type="caution">
    <text evidence="2">The sequence shown here is derived from an EMBL/GenBank/DDBJ whole genome shotgun (WGS) entry which is preliminary data.</text>
</comment>
<dbReference type="EMBL" id="VSRR010000347">
    <property type="protein sequence ID" value="MPC14381.1"/>
    <property type="molecule type" value="Genomic_DNA"/>
</dbReference>
<accession>A0A5B7CZQ1</accession>
<dbReference type="AlphaFoldDB" id="A0A5B7CZQ1"/>
<evidence type="ECO:0000256" key="1">
    <source>
        <dbReference type="SAM" id="MobiDB-lite"/>
    </source>
</evidence>
<dbReference type="Proteomes" id="UP000324222">
    <property type="component" value="Unassembled WGS sequence"/>
</dbReference>
<organism evidence="2 3">
    <name type="scientific">Portunus trituberculatus</name>
    <name type="common">Swimming crab</name>
    <name type="synonym">Neptunus trituberculatus</name>
    <dbReference type="NCBI Taxonomy" id="210409"/>
    <lineage>
        <taxon>Eukaryota</taxon>
        <taxon>Metazoa</taxon>
        <taxon>Ecdysozoa</taxon>
        <taxon>Arthropoda</taxon>
        <taxon>Crustacea</taxon>
        <taxon>Multicrustacea</taxon>
        <taxon>Malacostraca</taxon>
        <taxon>Eumalacostraca</taxon>
        <taxon>Eucarida</taxon>
        <taxon>Decapoda</taxon>
        <taxon>Pleocyemata</taxon>
        <taxon>Brachyura</taxon>
        <taxon>Eubrachyura</taxon>
        <taxon>Portunoidea</taxon>
        <taxon>Portunidae</taxon>
        <taxon>Portuninae</taxon>
        <taxon>Portunus</taxon>
    </lineage>
</organism>
<gene>
    <name evidence="2" type="ORF">E2C01_007145</name>
</gene>
<keyword evidence="3" id="KW-1185">Reference proteome</keyword>
<evidence type="ECO:0000313" key="2">
    <source>
        <dbReference type="EMBL" id="MPC14381.1"/>
    </source>
</evidence>
<feature type="region of interest" description="Disordered" evidence="1">
    <location>
        <begin position="150"/>
        <end position="170"/>
    </location>
</feature>
<dbReference type="OrthoDB" id="6257278at2759"/>
<sequence>MSTAHKEDEKVLKNVIHKNVKPTNPDTKLDIVIYYKSRKTANLVMKNSCLPATSPLQAVNVLYQHTDTDCSRLNTRYIGVTTTTLSRRIRAHLTDGAIRKYYNSEHGLILKRKHMEDKTPILTTDNNIKRLKMTEAVLIYTLKPSINIQQQPDTSLPSKRHRLQNNSLIG</sequence>
<reference evidence="2 3" key="1">
    <citation type="submission" date="2019-05" db="EMBL/GenBank/DDBJ databases">
        <title>Another draft genome of Portunus trituberculatus and its Hox gene families provides insights of decapod evolution.</title>
        <authorList>
            <person name="Jeong J.-H."/>
            <person name="Song I."/>
            <person name="Kim S."/>
            <person name="Choi T."/>
            <person name="Kim D."/>
            <person name="Ryu S."/>
            <person name="Kim W."/>
        </authorList>
    </citation>
    <scope>NUCLEOTIDE SEQUENCE [LARGE SCALE GENOMIC DNA]</scope>
    <source>
        <tissue evidence="2">Muscle</tissue>
    </source>
</reference>
<evidence type="ECO:0008006" key="4">
    <source>
        <dbReference type="Google" id="ProtNLM"/>
    </source>
</evidence>
<name>A0A5B7CZQ1_PORTR</name>
<evidence type="ECO:0000313" key="3">
    <source>
        <dbReference type="Proteomes" id="UP000324222"/>
    </source>
</evidence>
<protein>
    <recommendedName>
        <fullName evidence="4">GIY-YIG domain-containing protein</fullName>
    </recommendedName>
</protein>